<protein>
    <recommendedName>
        <fullName evidence="1">N-acetyltransferase domain-containing protein</fullName>
    </recommendedName>
</protein>
<dbReference type="InterPro" id="IPR016181">
    <property type="entry name" value="Acyl_CoA_acyltransferase"/>
</dbReference>
<dbReference type="SUPFAM" id="SSF55729">
    <property type="entry name" value="Acyl-CoA N-acyltransferases (Nat)"/>
    <property type="match status" value="1"/>
</dbReference>
<evidence type="ECO:0000313" key="3">
    <source>
        <dbReference type="Proteomes" id="UP000244906"/>
    </source>
</evidence>
<dbReference type="AlphaFoldDB" id="A0A2V1GUZ3"/>
<sequence length="190" mass="21567">MPIPVNKDIQLEALCSAHAEQLFALVDDDRLFLGQWLSWVSQWEAVDDCRAFVKNSIRKMVDGTDMDLLVLHQGKIVGMVSLNLIDANHHRCQVGYWLSQQANGKGIMSQSVAAVVDYAFEKLQMNRVVICSGVDNSPSQKIVKRLGFTLEGVLRQHECLHGQYIDHQNWGMLKSEWQKLKVKPEMSEMA</sequence>
<evidence type="ECO:0000259" key="1">
    <source>
        <dbReference type="PROSITE" id="PS51186"/>
    </source>
</evidence>
<name>A0A2V1GUZ3_9GAMM</name>
<dbReference type="PROSITE" id="PS51186">
    <property type="entry name" value="GNAT"/>
    <property type="match status" value="1"/>
</dbReference>
<dbReference type="PANTHER" id="PTHR43441:SF12">
    <property type="entry name" value="RIBOSOMAL N-ACETYLTRANSFERASE YDAF-RELATED"/>
    <property type="match status" value="1"/>
</dbReference>
<proteinExistence type="predicted"/>
<organism evidence="2 3">
    <name type="scientific">Pelagibaculum spongiae</name>
    <dbReference type="NCBI Taxonomy" id="2080658"/>
    <lineage>
        <taxon>Bacteria</taxon>
        <taxon>Pseudomonadati</taxon>
        <taxon>Pseudomonadota</taxon>
        <taxon>Gammaproteobacteria</taxon>
        <taxon>Oceanospirillales</taxon>
        <taxon>Pelagibaculum</taxon>
    </lineage>
</organism>
<dbReference type="GO" id="GO:1990189">
    <property type="term" value="F:protein N-terminal-serine acetyltransferase activity"/>
    <property type="evidence" value="ECO:0007669"/>
    <property type="project" value="TreeGrafter"/>
</dbReference>
<dbReference type="InterPro" id="IPR051908">
    <property type="entry name" value="Ribosomal_N-acetyltransferase"/>
</dbReference>
<dbReference type="InterPro" id="IPR000182">
    <property type="entry name" value="GNAT_dom"/>
</dbReference>
<dbReference type="Proteomes" id="UP000244906">
    <property type="component" value="Unassembled WGS sequence"/>
</dbReference>
<gene>
    <name evidence="2" type="ORF">DC094_06380</name>
</gene>
<dbReference type="Gene3D" id="3.40.630.30">
    <property type="match status" value="1"/>
</dbReference>
<comment type="caution">
    <text evidence="2">The sequence shown here is derived from an EMBL/GenBank/DDBJ whole genome shotgun (WGS) entry which is preliminary data.</text>
</comment>
<dbReference type="EMBL" id="QDDL01000002">
    <property type="protein sequence ID" value="PVZ70225.1"/>
    <property type="molecule type" value="Genomic_DNA"/>
</dbReference>
<dbReference type="GO" id="GO:0005737">
    <property type="term" value="C:cytoplasm"/>
    <property type="evidence" value="ECO:0007669"/>
    <property type="project" value="TreeGrafter"/>
</dbReference>
<dbReference type="Pfam" id="PF13302">
    <property type="entry name" value="Acetyltransf_3"/>
    <property type="match status" value="1"/>
</dbReference>
<feature type="domain" description="N-acetyltransferase" evidence="1">
    <location>
        <begin position="20"/>
        <end position="166"/>
    </location>
</feature>
<dbReference type="PANTHER" id="PTHR43441">
    <property type="entry name" value="RIBOSOMAL-PROTEIN-SERINE ACETYLTRANSFERASE"/>
    <property type="match status" value="1"/>
</dbReference>
<keyword evidence="3" id="KW-1185">Reference proteome</keyword>
<dbReference type="RefSeq" id="WP_116686298.1">
    <property type="nucleotide sequence ID" value="NZ_CAWNYD010000002.1"/>
</dbReference>
<evidence type="ECO:0000313" key="2">
    <source>
        <dbReference type="EMBL" id="PVZ70225.1"/>
    </source>
</evidence>
<accession>A0A2V1GUZ3</accession>
<reference evidence="2 3" key="1">
    <citation type="submission" date="2018-04" db="EMBL/GenBank/DDBJ databases">
        <title>Thalassorhabdus spongiae gen. nov., sp. nov., isolated from a marine sponge in South-West Iceland.</title>
        <authorList>
            <person name="Knobloch S."/>
            <person name="Daussin A."/>
            <person name="Johannsson R."/>
            <person name="Marteinsson V.T."/>
        </authorList>
    </citation>
    <scope>NUCLEOTIDE SEQUENCE [LARGE SCALE GENOMIC DNA]</scope>
    <source>
        <strain evidence="2 3">Hp12</strain>
    </source>
</reference>
<dbReference type="OrthoDB" id="9784707at2"/>
<dbReference type="GO" id="GO:0008999">
    <property type="term" value="F:protein-N-terminal-alanine acetyltransferase activity"/>
    <property type="evidence" value="ECO:0007669"/>
    <property type="project" value="TreeGrafter"/>
</dbReference>
<dbReference type="CDD" id="cd04301">
    <property type="entry name" value="NAT_SF"/>
    <property type="match status" value="1"/>
</dbReference>